<dbReference type="InterPro" id="IPR036638">
    <property type="entry name" value="HLH_DNA-bd_sf"/>
</dbReference>
<sequence>MQESLKKQLAHVVRSIQWSYAIIWSISPRQSGVLEWVDGYYNGDIKTRKTVQSVEIDSDQVGLQRSEQLRELYESLSASEANPQARRPTAALSPEDLSETEWYYLVCMSFVFNIGRGLPGRTLAKGEPIWLSNAHYADSKVFSRSLLAKSASIKTVVCFPFSDGVVELGVTELVSKDPSLIQHIRTSFLDIPYPMSQKLNLRAANMGGQDLGFAILDHDILDMKMIPSVGCEKLDLDSPSSSSNGNEFDNQKGGDSLMVEEQTVEASQVNSWELMDDDFSNSAYQPMNSSDCISQTFVNPAMLVSLPDNEKLKEPVQKVQDCNQPKVTALDLQTDAFHYQDVLSALLKTSHSLVLGRNVRNAHQRSSFVSWTKGLANCAKLKGETQQKLLKKILFDVPRMHASDLLESPENNGDEKVVWRPEAGDISMNHMLAERKRRGKLNERFSILRSIIPSISKVDKVSILDDTIEYLQELERRVEELESSSKEVAETEARTKSKPQETSERTSGNYGNTNKAVLNKRKALDIDETVQDINCAGSSTDNLIVSVNDKDVLIKMRCPWREGMLLDIMDAITNLHLDTCSIQSSTADGMLSVTIKSQKKRSTVASARMIKKELQRVASKC</sequence>
<evidence type="ECO:0000256" key="6">
    <source>
        <dbReference type="SAM" id="MobiDB-lite"/>
    </source>
</evidence>
<protein>
    <submittedName>
        <fullName evidence="8">Transcription factor GLABRA 3-like isoform X1</fullName>
    </submittedName>
</protein>
<dbReference type="InterPro" id="IPR054502">
    <property type="entry name" value="bHLH-TF_ACT-like_plant"/>
</dbReference>
<dbReference type="GO" id="GO:0080090">
    <property type="term" value="P:regulation of primary metabolic process"/>
    <property type="evidence" value="ECO:0007669"/>
    <property type="project" value="UniProtKB-ARBA"/>
</dbReference>
<organism evidence="8 9">
    <name type="scientific">Tripterygium wilfordii</name>
    <name type="common">Thunder God vine</name>
    <dbReference type="NCBI Taxonomy" id="458696"/>
    <lineage>
        <taxon>Eukaryota</taxon>
        <taxon>Viridiplantae</taxon>
        <taxon>Streptophyta</taxon>
        <taxon>Embryophyta</taxon>
        <taxon>Tracheophyta</taxon>
        <taxon>Spermatophyta</taxon>
        <taxon>Magnoliopsida</taxon>
        <taxon>eudicotyledons</taxon>
        <taxon>Gunneridae</taxon>
        <taxon>Pentapetalae</taxon>
        <taxon>rosids</taxon>
        <taxon>fabids</taxon>
        <taxon>Celastrales</taxon>
        <taxon>Celastraceae</taxon>
        <taxon>Tripterygium</taxon>
    </lineage>
</organism>
<feature type="domain" description="BHLH" evidence="7">
    <location>
        <begin position="425"/>
        <end position="474"/>
    </location>
</feature>
<feature type="region of interest" description="Disordered" evidence="6">
    <location>
        <begin position="481"/>
        <end position="514"/>
    </location>
</feature>
<dbReference type="Pfam" id="PF22754">
    <property type="entry name" value="bHLH-TF_ACT-like_plant"/>
    <property type="match status" value="1"/>
</dbReference>
<dbReference type="AlphaFoldDB" id="A0A7J7CKA3"/>
<evidence type="ECO:0000313" key="9">
    <source>
        <dbReference type="Proteomes" id="UP000593562"/>
    </source>
</evidence>
<dbReference type="Proteomes" id="UP000593562">
    <property type="component" value="Unassembled WGS sequence"/>
</dbReference>
<feature type="compositionally biased region" description="Polar residues" evidence="6">
    <location>
        <begin position="505"/>
        <end position="514"/>
    </location>
</feature>
<dbReference type="Pfam" id="PF00010">
    <property type="entry name" value="HLH"/>
    <property type="match status" value="1"/>
</dbReference>
<dbReference type="InterPro" id="IPR025610">
    <property type="entry name" value="MYC/MYB_N"/>
</dbReference>
<dbReference type="PANTHER" id="PTHR46266:SF3">
    <property type="entry name" value="TRANSCRIPTION FACTOR EGL1"/>
    <property type="match status" value="1"/>
</dbReference>
<proteinExistence type="predicted"/>
<name>A0A7J7CKA3_TRIWF</name>
<dbReference type="Gene3D" id="4.10.280.10">
    <property type="entry name" value="Helix-loop-helix DNA-binding domain"/>
    <property type="match status" value="1"/>
</dbReference>
<evidence type="ECO:0000259" key="7">
    <source>
        <dbReference type="PROSITE" id="PS50888"/>
    </source>
</evidence>
<evidence type="ECO:0000256" key="1">
    <source>
        <dbReference type="ARBA" id="ARBA00004123"/>
    </source>
</evidence>
<evidence type="ECO:0000256" key="3">
    <source>
        <dbReference type="ARBA" id="ARBA00023159"/>
    </source>
</evidence>
<dbReference type="GO" id="GO:0046983">
    <property type="term" value="F:protein dimerization activity"/>
    <property type="evidence" value="ECO:0007669"/>
    <property type="project" value="InterPro"/>
</dbReference>
<comment type="subcellular location">
    <subcellularLocation>
        <location evidence="1">Nucleus</location>
    </subcellularLocation>
</comment>
<keyword evidence="2" id="KW-0805">Transcription regulation</keyword>
<accession>A0A7J7CKA3</accession>
<feature type="compositionally biased region" description="Basic and acidic residues" evidence="6">
    <location>
        <begin position="481"/>
        <end position="504"/>
    </location>
</feature>
<gene>
    <name evidence="8" type="ORF">HS088_TW16G00944</name>
</gene>
<evidence type="ECO:0000256" key="4">
    <source>
        <dbReference type="ARBA" id="ARBA00023163"/>
    </source>
</evidence>
<dbReference type="InParanoid" id="A0A7J7CKA3"/>
<comment type="caution">
    <text evidence="8">The sequence shown here is derived from an EMBL/GenBank/DDBJ whole genome shotgun (WGS) entry which is preliminary data.</text>
</comment>
<keyword evidence="5" id="KW-0539">Nucleus</keyword>
<dbReference type="Pfam" id="PF14215">
    <property type="entry name" value="bHLH-MYC_N"/>
    <property type="match status" value="1"/>
</dbReference>
<dbReference type="SUPFAM" id="SSF47459">
    <property type="entry name" value="HLH, helix-loop-helix DNA-binding domain"/>
    <property type="match status" value="1"/>
</dbReference>
<evidence type="ECO:0000256" key="2">
    <source>
        <dbReference type="ARBA" id="ARBA00023015"/>
    </source>
</evidence>
<evidence type="ECO:0000313" key="8">
    <source>
        <dbReference type="EMBL" id="KAF5734495.1"/>
    </source>
</evidence>
<keyword evidence="9" id="KW-1185">Reference proteome</keyword>
<keyword evidence="3" id="KW-0010">Activator</keyword>
<dbReference type="FunCoup" id="A0A7J7CKA3">
    <property type="interactions" value="603"/>
</dbReference>
<evidence type="ECO:0000256" key="5">
    <source>
        <dbReference type="ARBA" id="ARBA00023242"/>
    </source>
</evidence>
<keyword evidence="4" id="KW-0804">Transcription</keyword>
<dbReference type="OrthoDB" id="690068at2759"/>
<dbReference type="PANTHER" id="PTHR46266">
    <property type="entry name" value="TRANSCRIPTION FACTOR TT8"/>
    <property type="match status" value="1"/>
</dbReference>
<dbReference type="EMBL" id="JAAARO010000016">
    <property type="protein sequence ID" value="KAF5734495.1"/>
    <property type="molecule type" value="Genomic_DNA"/>
</dbReference>
<reference evidence="8 9" key="1">
    <citation type="journal article" date="2020" name="Nat. Commun.">
        <title>Genome of Tripterygium wilfordii and identification of cytochrome P450 involved in triptolide biosynthesis.</title>
        <authorList>
            <person name="Tu L."/>
            <person name="Su P."/>
            <person name="Zhang Z."/>
            <person name="Gao L."/>
            <person name="Wang J."/>
            <person name="Hu T."/>
            <person name="Zhou J."/>
            <person name="Zhang Y."/>
            <person name="Zhao Y."/>
            <person name="Liu Y."/>
            <person name="Song Y."/>
            <person name="Tong Y."/>
            <person name="Lu Y."/>
            <person name="Yang J."/>
            <person name="Xu C."/>
            <person name="Jia M."/>
            <person name="Peters R.J."/>
            <person name="Huang L."/>
            <person name="Gao W."/>
        </authorList>
    </citation>
    <scope>NUCLEOTIDE SEQUENCE [LARGE SCALE GENOMIC DNA]</scope>
    <source>
        <strain evidence="9">cv. XIE 37</strain>
        <tissue evidence="8">Leaf</tissue>
    </source>
</reference>
<dbReference type="InterPro" id="IPR011598">
    <property type="entry name" value="bHLH_dom"/>
</dbReference>
<dbReference type="SMART" id="SM00353">
    <property type="entry name" value="HLH"/>
    <property type="match status" value="1"/>
</dbReference>
<dbReference type="PROSITE" id="PS50888">
    <property type="entry name" value="BHLH"/>
    <property type="match status" value="1"/>
</dbReference>
<dbReference type="GO" id="GO:0005634">
    <property type="term" value="C:nucleus"/>
    <property type="evidence" value="ECO:0007669"/>
    <property type="project" value="UniProtKB-SubCell"/>
</dbReference>